<dbReference type="Proteomes" id="UP000623129">
    <property type="component" value="Unassembled WGS sequence"/>
</dbReference>
<dbReference type="Gene3D" id="3.30.70.270">
    <property type="match status" value="2"/>
</dbReference>
<dbReference type="GO" id="GO:0015074">
    <property type="term" value="P:DNA integration"/>
    <property type="evidence" value="ECO:0007669"/>
    <property type="project" value="InterPro"/>
</dbReference>
<dbReference type="AlphaFoldDB" id="A0A833R819"/>
<protein>
    <submittedName>
        <fullName evidence="3">Retrovirus-related Pol polyprotein from</fullName>
    </submittedName>
</protein>
<dbReference type="Gene3D" id="3.30.420.10">
    <property type="entry name" value="Ribonuclease H-like superfamily/Ribonuclease H"/>
    <property type="match status" value="1"/>
</dbReference>
<gene>
    <name evidence="3" type="ORF">FCM35_KLT18978</name>
</gene>
<dbReference type="InterPro" id="IPR050951">
    <property type="entry name" value="Retrovirus_Pol_polyprotein"/>
</dbReference>
<dbReference type="PROSITE" id="PS50994">
    <property type="entry name" value="INTEGRASE"/>
    <property type="match status" value="1"/>
</dbReference>
<dbReference type="SUPFAM" id="SSF56672">
    <property type="entry name" value="DNA/RNA polymerases"/>
    <property type="match status" value="1"/>
</dbReference>
<dbReference type="InterPro" id="IPR043128">
    <property type="entry name" value="Rev_trsase/Diguanyl_cyclase"/>
</dbReference>
<dbReference type="EMBL" id="SWLB01000007">
    <property type="protein sequence ID" value="KAF3336392.1"/>
    <property type="molecule type" value="Genomic_DNA"/>
</dbReference>
<dbReference type="InterPro" id="IPR012337">
    <property type="entry name" value="RNaseH-like_sf"/>
</dbReference>
<dbReference type="CDD" id="cd01647">
    <property type="entry name" value="RT_LTR"/>
    <property type="match status" value="1"/>
</dbReference>
<dbReference type="Pfam" id="PF00078">
    <property type="entry name" value="RVT_1"/>
    <property type="match status" value="1"/>
</dbReference>
<dbReference type="PANTHER" id="PTHR37984">
    <property type="entry name" value="PROTEIN CBG26694"/>
    <property type="match status" value="1"/>
</dbReference>
<dbReference type="Pfam" id="PF00665">
    <property type="entry name" value="rve"/>
    <property type="match status" value="1"/>
</dbReference>
<sequence>MRVELEEQVAAETKKLIDAGFVREEETPDWIASIVPVKRRMAKFAYVWTSGTSTKHVPRTISLPVTEIIVDHTSAYEVFSFMDGYAGYNQIKMDEADQKHTSFRTPIGVYCYKVMPFGLKNAGATYQRAMTKIFDDLIHKIVECYVDDLVVKAMTYEEHLKNLHIVFERLRQHALKLNPLKFAFMVSSGKFLGFVVRHRGIEIDPSKIKAIMELKPPQNLKQLRSLQGRLAYIRRFIANLSGKIQQFTRLTKKDVPFKWDSDCQVAFERIKQYLLHPPAIKGQALADFLAEHPIPDDSPLACDFPDEGIMNVEGEIPSWEMYFDGASSIRPVPGNQVPKIRADALARIAKNCANPRQRGAYFHKNRQPLSPCFSKQELEKEKTLAQNEGEMIKETQTEVSVVQDEEDWRQPFINYLKSGILPNEKSKQGQIKKRALRYVFNNDTLYRRSYESLWLRCITKRGSPSNERGSFWDMWSTPIWAKNATKNQTHRPPSSEGHRFILAATDYFSKWTEAVALKEVKATDVVKFFRNQILYRYGIPRRIISDNGAAFKNVKIDALVNQHGIDWRYSSAYNPRANVLAEAFNKTLIKILRKTVGKNHKNWHEKLHEALWAYRTTYRTPTQATPYSLVFGAEAVLPLEVEIPSLRVALQTEMTINESTKLRLDELDAMDEKRLIAHQSLELYQAQMTRSYDKLVRVRTFRRGELYQAQY</sequence>
<organism evidence="3 4">
    <name type="scientific">Carex littledalei</name>
    <dbReference type="NCBI Taxonomy" id="544730"/>
    <lineage>
        <taxon>Eukaryota</taxon>
        <taxon>Viridiplantae</taxon>
        <taxon>Streptophyta</taxon>
        <taxon>Embryophyta</taxon>
        <taxon>Tracheophyta</taxon>
        <taxon>Spermatophyta</taxon>
        <taxon>Magnoliopsida</taxon>
        <taxon>Liliopsida</taxon>
        <taxon>Poales</taxon>
        <taxon>Cyperaceae</taxon>
        <taxon>Cyperoideae</taxon>
        <taxon>Cariceae</taxon>
        <taxon>Carex</taxon>
        <taxon>Carex subgen. Euthyceras</taxon>
    </lineage>
</organism>
<evidence type="ECO:0000259" key="2">
    <source>
        <dbReference type="PROSITE" id="PS50994"/>
    </source>
</evidence>
<evidence type="ECO:0000259" key="1">
    <source>
        <dbReference type="PROSITE" id="PS50878"/>
    </source>
</evidence>
<dbReference type="Gene3D" id="3.10.10.10">
    <property type="entry name" value="HIV Type 1 Reverse Transcriptase, subunit A, domain 1"/>
    <property type="match status" value="1"/>
</dbReference>
<evidence type="ECO:0000313" key="3">
    <source>
        <dbReference type="EMBL" id="KAF3336392.1"/>
    </source>
</evidence>
<dbReference type="InterPro" id="IPR043502">
    <property type="entry name" value="DNA/RNA_pol_sf"/>
</dbReference>
<reference evidence="3" key="1">
    <citation type="submission" date="2020-01" db="EMBL/GenBank/DDBJ databases">
        <title>Genome sequence of Kobresia littledalei, the first chromosome-level genome in the family Cyperaceae.</title>
        <authorList>
            <person name="Qu G."/>
        </authorList>
    </citation>
    <scope>NUCLEOTIDE SEQUENCE</scope>
    <source>
        <strain evidence="3">C.B.Clarke</strain>
        <tissue evidence="3">Leaf</tissue>
    </source>
</reference>
<name>A0A833R819_9POAL</name>
<dbReference type="PANTHER" id="PTHR37984:SF5">
    <property type="entry name" value="PROTEIN NYNRIN-LIKE"/>
    <property type="match status" value="1"/>
</dbReference>
<dbReference type="PROSITE" id="PS50878">
    <property type="entry name" value="RT_POL"/>
    <property type="match status" value="1"/>
</dbReference>
<dbReference type="InterPro" id="IPR036397">
    <property type="entry name" value="RNaseH_sf"/>
</dbReference>
<comment type="caution">
    <text evidence="3">The sequence shown here is derived from an EMBL/GenBank/DDBJ whole genome shotgun (WGS) entry which is preliminary data.</text>
</comment>
<feature type="domain" description="Reverse transcriptase" evidence="1">
    <location>
        <begin position="1"/>
        <end position="196"/>
    </location>
</feature>
<dbReference type="SUPFAM" id="SSF53098">
    <property type="entry name" value="Ribonuclease H-like"/>
    <property type="match status" value="1"/>
</dbReference>
<evidence type="ECO:0000313" key="4">
    <source>
        <dbReference type="Proteomes" id="UP000623129"/>
    </source>
</evidence>
<accession>A0A833R819</accession>
<dbReference type="InterPro" id="IPR000477">
    <property type="entry name" value="RT_dom"/>
</dbReference>
<dbReference type="GO" id="GO:0003676">
    <property type="term" value="F:nucleic acid binding"/>
    <property type="evidence" value="ECO:0007669"/>
    <property type="project" value="InterPro"/>
</dbReference>
<dbReference type="OrthoDB" id="786261at2759"/>
<feature type="domain" description="Integrase catalytic" evidence="2">
    <location>
        <begin position="474"/>
        <end position="634"/>
    </location>
</feature>
<proteinExistence type="predicted"/>
<dbReference type="InterPro" id="IPR001584">
    <property type="entry name" value="Integrase_cat-core"/>
</dbReference>
<keyword evidence="4" id="KW-1185">Reference proteome</keyword>